<dbReference type="GO" id="GO:0006617">
    <property type="term" value="P:SRP-dependent cotranslational protein targeting to membrane, signal sequence recognition"/>
    <property type="evidence" value="ECO:0007669"/>
    <property type="project" value="TreeGrafter"/>
</dbReference>
<proteinExistence type="predicted"/>
<reference evidence="6 7" key="1">
    <citation type="submission" date="2017-10" db="EMBL/GenBank/DDBJ databases">
        <title>Development of genomic resources for the powdery mildew, Erysiphe pulchra.</title>
        <authorList>
            <person name="Wadl P.A."/>
            <person name="Mack B.M."/>
            <person name="Moore G."/>
            <person name="Beltz S.B."/>
        </authorList>
    </citation>
    <scope>NUCLEOTIDE SEQUENCE [LARGE SCALE GENOMIC DNA]</scope>
    <source>
        <strain evidence="6">Cflorida</strain>
    </source>
</reference>
<evidence type="ECO:0000256" key="2">
    <source>
        <dbReference type="ARBA" id="ARBA00022490"/>
    </source>
</evidence>
<dbReference type="InterPro" id="IPR036521">
    <property type="entry name" value="SRP19-like_sf"/>
</dbReference>
<dbReference type="GO" id="GO:0005786">
    <property type="term" value="C:signal recognition particle, endoplasmic reticulum targeting"/>
    <property type="evidence" value="ECO:0007669"/>
    <property type="project" value="UniProtKB-KW"/>
</dbReference>
<dbReference type="OrthoDB" id="2190947at2759"/>
<feature type="compositionally biased region" description="Basic residues" evidence="5">
    <location>
        <begin position="263"/>
        <end position="274"/>
    </location>
</feature>
<evidence type="ECO:0000256" key="3">
    <source>
        <dbReference type="ARBA" id="ARBA00023135"/>
    </source>
</evidence>
<feature type="compositionally biased region" description="Acidic residues" evidence="5">
    <location>
        <begin position="9"/>
        <end position="28"/>
    </location>
</feature>
<dbReference type="Proteomes" id="UP000237438">
    <property type="component" value="Unassembled WGS sequence"/>
</dbReference>
<dbReference type="GO" id="GO:0008312">
    <property type="term" value="F:7S RNA binding"/>
    <property type="evidence" value="ECO:0007669"/>
    <property type="project" value="InterPro"/>
</dbReference>
<dbReference type="Gene3D" id="3.30.56.30">
    <property type="entry name" value="Signal recognition particle, SRP19-like subunit"/>
    <property type="match status" value="1"/>
</dbReference>
<comment type="caution">
    <text evidence="6">The sequence shown here is derived from an EMBL/GenBank/DDBJ whole genome shotgun (WGS) entry which is preliminary data.</text>
</comment>
<protein>
    <submittedName>
        <fullName evidence="6">Uncharacterized protein</fullName>
    </submittedName>
</protein>
<dbReference type="PANTHER" id="PTHR17453:SF0">
    <property type="entry name" value="SIGNAL RECOGNITION PARTICLE 19 KDA PROTEIN"/>
    <property type="match status" value="1"/>
</dbReference>
<dbReference type="PANTHER" id="PTHR17453">
    <property type="entry name" value="SIGNAL RECOGNITION PARTICLE 19 KD PROTEIN"/>
    <property type="match status" value="1"/>
</dbReference>
<evidence type="ECO:0000256" key="1">
    <source>
        <dbReference type="ARBA" id="ARBA00004496"/>
    </source>
</evidence>
<sequence>MSAPRIEEVSESDPSEGDISDLSDDDFNERDILRTRGPQIDQRSMKNPISIPSARFKTTEDSSKYANFQCIYPLYFDKLRSRKQGRMVGMKLAVENPMAREIVNACGRHGLETVFEITKCHPKDWANPGRVRVNLRGARNPNVKNKHHLYILISEHLKANPTTVASAKNTIVPGIPPPDPSKDYPTPAIPLGWKIGSILPSYSPALSDGGASEDMLKQMMSQMQSTGGGMLGGIPRGMPNMAALQGLLGGTASGNNTALRPQEKKKKKKSSKKN</sequence>
<dbReference type="FunFam" id="3.30.56.30:FF:000003">
    <property type="entry name" value="Signal recognition particle SEC65 subunit"/>
    <property type="match status" value="1"/>
</dbReference>
<keyword evidence="2" id="KW-0963">Cytoplasm</keyword>
<dbReference type="Pfam" id="PF01922">
    <property type="entry name" value="SRP19"/>
    <property type="match status" value="1"/>
</dbReference>
<organism evidence="6 7">
    <name type="scientific">Erysiphe pulchra</name>
    <dbReference type="NCBI Taxonomy" id="225359"/>
    <lineage>
        <taxon>Eukaryota</taxon>
        <taxon>Fungi</taxon>
        <taxon>Dikarya</taxon>
        <taxon>Ascomycota</taxon>
        <taxon>Pezizomycotina</taxon>
        <taxon>Leotiomycetes</taxon>
        <taxon>Erysiphales</taxon>
        <taxon>Erysiphaceae</taxon>
        <taxon>Erysiphe</taxon>
    </lineage>
</organism>
<dbReference type="InterPro" id="IPR002778">
    <property type="entry name" value="Signal_recog_particle_SRP19"/>
</dbReference>
<accession>A0A2S4PU91</accession>
<gene>
    <name evidence="6" type="ORF">EPUL_001252</name>
</gene>
<name>A0A2S4PU91_9PEZI</name>
<feature type="region of interest" description="Disordered" evidence="5">
    <location>
        <begin position="1"/>
        <end position="51"/>
    </location>
</feature>
<evidence type="ECO:0000256" key="4">
    <source>
        <dbReference type="ARBA" id="ARBA00023274"/>
    </source>
</evidence>
<evidence type="ECO:0000313" key="6">
    <source>
        <dbReference type="EMBL" id="POS85616.1"/>
    </source>
</evidence>
<keyword evidence="4" id="KW-0687">Ribonucleoprotein</keyword>
<keyword evidence="3" id="KW-0733">Signal recognition particle</keyword>
<feature type="region of interest" description="Disordered" evidence="5">
    <location>
        <begin position="245"/>
        <end position="274"/>
    </location>
</feature>
<dbReference type="STRING" id="225359.A0A2S4PU91"/>
<evidence type="ECO:0000313" key="7">
    <source>
        <dbReference type="Proteomes" id="UP000237438"/>
    </source>
</evidence>
<dbReference type="AlphaFoldDB" id="A0A2S4PU91"/>
<comment type="subcellular location">
    <subcellularLocation>
        <location evidence="1">Cytoplasm</location>
    </subcellularLocation>
</comment>
<dbReference type="SUPFAM" id="SSF69695">
    <property type="entry name" value="SRP19"/>
    <property type="match status" value="1"/>
</dbReference>
<evidence type="ECO:0000256" key="5">
    <source>
        <dbReference type="SAM" id="MobiDB-lite"/>
    </source>
</evidence>
<keyword evidence="7" id="KW-1185">Reference proteome</keyword>
<dbReference type="EMBL" id="PEDP01000546">
    <property type="protein sequence ID" value="POS85616.1"/>
    <property type="molecule type" value="Genomic_DNA"/>
</dbReference>